<gene>
    <name evidence="1" type="ORF">OC25_22185</name>
</gene>
<evidence type="ECO:0000313" key="1">
    <source>
        <dbReference type="EMBL" id="KIA91340.1"/>
    </source>
</evidence>
<protein>
    <submittedName>
        <fullName evidence="1">Uncharacterized protein</fullName>
    </submittedName>
</protein>
<keyword evidence="2" id="KW-1185">Reference proteome</keyword>
<dbReference type="Proteomes" id="UP000031246">
    <property type="component" value="Unassembled WGS sequence"/>
</dbReference>
<accession>A0A0C1DBG9</accession>
<dbReference type="EMBL" id="JSYN01000031">
    <property type="protein sequence ID" value="KIA91340.1"/>
    <property type="molecule type" value="Genomic_DNA"/>
</dbReference>
<evidence type="ECO:0000313" key="2">
    <source>
        <dbReference type="Proteomes" id="UP000031246"/>
    </source>
</evidence>
<dbReference type="AlphaFoldDB" id="A0A0C1DBG9"/>
<proteinExistence type="predicted"/>
<sequence length="60" mass="7001">MRAKVTKTQLYFAIYQCKKGILFKLKATKTVDFMHEPKDKRLSFLSKWDISLESTGSTEI</sequence>
<reference evidence="1 2" key="1">
    <citation type="submission" date="2014-10" db="EMBL/GenBank/DDBJ databases">
        <title>Pedobacter Kyungheensis.</title>
        <authorList>
            <person name="Anderson B.M."/>
            <person name="Newman J.D."/>
        </authorList>
    </citation>
    <scope>NUCLEOTIDE SEQUENCE [LARGE SCALE GENOMIC DNA]</scope>
    <source>
        <strain evidence="1 2">KACC 16221</strain>
    </source>
</reference>
<name>A0A0C1DBG9_9SPHI</name>
<organism evidence="1 2">
    <name type="scientific">Pedobacter kyungheensis</name>
    <dbReference type="NCBI Taxonomy" id="1069985"/>
    <lineage>
        <taxon>Bacteria</taxon>
        <taxon>Pseudomonadati</taxon>
        <taxon>Bacteroidota</taxon>
        <taxon>Sphingobacteriia</taxon>
        <taxon>Sphingobacteriales</taxon>
        <taxon>Sphingobacteriaceae</taxon>
        <taxon>Pedobacter</taxon>
    </lineage>
</organism>
<comment type="caution">
    <text evidence="1">The sequence shown here is derived from an EMBL/GenBank/DDBJ whole genome shotgun (WGS) entry which is preliminary data.</text>
</comment>